<accession>A0ACD5ZXR0</accession>
<evidence type="ECO:0000313" key="2">
    <source>
        <dbReference type="Proteomes" id="UP001732700"/>
    </source>
</evidence>
<dbReference type="EnsemblPlants" id="AVESA.00010b.r2.7CG0656270.1">
    <property type="protein sequence ID" value="AVESA.00010b.r2.7CG0656270.1.CDS.1"/>
    <property type="gene ID" value="AVESA.00010b.r2.7CG0656270"/>
</dbReference>
<keyword evidence="2" id="KW-1185">Reference proteome</keyword>
<reference evidence="1" key="2">
    <citation type="submission" date="2025-09" db="UniProtKB">
        <authorList>
            <consortium name="EnsemblPlants"/>
        </authorList>
    </citation>
    <scope>IDENTIFICATION</scope>
</reference>
<evidence type="ECO:0000313" key="1">
    <source>
        <dbReference type="EnsemblPlants" id="AVESA.00010b.r2.7CG0656270.1.CDS.1"/>
    </source>
</evidence>
<sequence>MDDIVPAAPKRDEIVDTPPRAMTTPREDPPREEISIDVSADVNAPPLEEMRREDTQISADATDPAPPAPPKPPVMVRMQTVCQQVVDELRRKQTYIDCLDTCFFFFFCHAISSVLLSITICCRCCTSMLKMPDRIEKRTAHTHTVFAFFAKNLSALWVSALLILFARWVLFRPIDVKPRLAASNVQGFELTAMGDLRFNVTAYVLFHNGHRFYKIHYNHFAGTVMYADVRLGPADHDELPSFRQKPHESTMKLLPFVGRLRNASGTVGETFARETVEGQLQMLVRIRVSLYYGFWPFKGDYFTIYDCPLHSPFPRMADPAFSSPARCNTVHF</sequence>
<organism evidence="1 2">
    <name type="scientific">Avena sativa</name>
    <name type="common">Oat</name>
    <dbReference type="NCBI Taxonomy" id="4498"/>
    <lineage>
        <taxon>Eukaryota</taxon>
        <taxon>Viridiplantae</taxon>
        <taxon>Streptophyta</taxon>
        <taxon>Embryophyta</taxon>
        <taxon>Tracheophyta</taxon>
        <taxon>Spermatophyta</taxon>
        <taxon>Magnoliopsida</taxon>
        <taxon>Liliopsida</taxon>
        <taxon>Poales</taxon>
        <taxon>Poaceae</taxon>
        <taxon>BOP clade</taxon>
        <taxon>Pooideae</taxon>
        <taxon>Poodae</taxon>
        <taxon>Poeae</taxon>
        <taxon>Poeae Chloroplast Group 1 (Aveneae type)</taxon>
        <taxon>Aveninae</taxon>
        <taxon>Avena</taxon>
    </lineage>
</organism>
<reference evidence="1" key="1">
    <citation type="submission" date="2021-05" db="EMBL/GenBank/DDBJ databases">
        <authorList>
            <person name="Scholz U."/>
            <person name="Mascher M."/>
            <person name="Fiebig A."/>
        </authorList>
    </citation>
    <scope>NUCLEOTIDE SEQUENCE [LARGE SCALE GENOMIC DNA]</scope>
</reference>
<dbReference type="Proteomes" id="UP001732700">
    <property type="component" value="Chromosome 7C"/>
</dbReference>
<protein>
    <submittedName>
        <fullName evidence="1">Uncharacterized protein</fullName>
    </submittedName>
</protein>
<proteinExistence type="predicted"/>
<name>A0ACD5ZXR0_AVESA</name>